<keyword evidence="2" id="KW-1185">Reference proteome</keyword>
<dbReference type="RefSeq" id="WP_338395412.1">
    <property type="nucleotide sequence ID" value="NZ_AP025317.1"/>
</dbReference>
<proteinExistence type="predicted"/>
<dbReference type="AlphaFoldDB" id="A0AAU9DFY6"/>
<geneLocation type="plasmid" evidence="1 2">
    <name>pFA3</name>
</geneLocation>
<evidence type="ECO:0000313" key="2">
    <source>
        <dbReference type="Proteomes" id="UP001348817"/>
    </source>
</evidence>
<dbReference type="Proteomes" id="UP001348817">
    <property type="component" value="Plasmid pFA3"/>
</dbReference>
<sequence>MELLSEPKVPHQDNQNPIHELSELVDKYIASEERGNQIQSHLLETYKNVCNSIENLEKWKEQGDLDFHQDEHEYKALIKIYWEFWDKLREHPYFP</sequence>
<evidence type="ECO:0000313" key="1">
    <source>
        <dbReference type="EMBL" id="BDD12041.1"/>
    </source>
</evidence>
<protein>
    <submittedName>
        <fullName evidence="1">Uncharacterized protein</fullName>
    </submittedName>
</protein>
<organism evidence="1 2">
    <name type="scientific">Fulvitalea axinellae</name>
    <dbReference type="NCBI Taxonomy" id="1182444"/>
    <lineage>
        <taxon>Bacteria</taxon>
        <taxon>Pseudomonadati</taxon>
        <taxon>Bacteroidota</taxon>
        <taxon>Cytophagia</taxon>
        <taxon>Cytophagales</taxon>
        <taxon>Persicobacteraceae</taxon>
        <taxon>Fulvitalea</taxon>
    </lineage>
</organism>
<name>A0AAU9DFY6_9BACT</name>
<dbReference type="EMBL" id="AP025317">
    <property type="protein sequence ID" value="BDD12041.1"/>
    <property type="molecule type" value="Genomic_DNA"/>
</dbReference>
<gene>
    <name evidence="1" type="ORF">FUAX_44730</name>
</gene>
<reference evidence="1 2" key="1">
    <citation type="submission" date="2021-12" db="EMBL/GenBank/DDBJ databases">
        <title>Genome sequencing of bacteria with rrn-lacking chromosome and rrn-plasmid.</title>
        <authorList>
            <person name="Anda M."/>
            <person name="Iwasaki W."/>
        </authorList>
    </citation>
    <scope>NUCLEOTIDE SEQUENCE [LARGE SCALE GENOMIC DNA]</scope>
    <source>
        <strain evidence="1 2">DSM 100852</strain>
        <plasmid evidence="1 2">pFA3</plasmid>
    </source>
</reference>
<keyword evidence="1" id="KW-0614">Plasmid</keyword>
<accession>A0AAU9DFY6</accession>
<dbReference type="KEGG" id="fax:FUAX_44730"/>